<evidence type="ECO:0000313" key="3">
    <source>
        <dbReference type="EMBL" id="AMQ18443.1"/>
    </source>
</evidence>
<keyword evidence="1" id="KW-0812">Transmembrane</keyword>
<dbReference type="PANTHER" id="PTHR33531">
    <property type="entry name" value="RUBRERYTHRIN SUBFAMILY"/>
    <property type="match status" value="1"/>
</dbReference>
<dbReference type="InterPro" id="IPR008553">
    <property type="entry name" value="DUF835"/>
</dbReference>
<dbReference type="Pfam" id="PF05763">
    <property type="entry name" value="DUF835"/>
    <property type="match status" value="1"/>
</dbReference>
<dbReference type="GeneID" id="27139736"/>
<dbReference type="OrthoDB" id="86314at2157"/>
<feature type="transmembrane region" description="Helical" evidence="1">
    <location>
        <begin position="6"/>
        <end position="28"/>
    </location>
</feature>
<evidence type="ECO:0000259" key="2">
    <source>
        <dbReference type="Pfam" id="PF05763"/>
    </source>
</evidence>
<protein>
    <recommendedName>
        <fullName evidence="2">DUF835 domain-containing protein</fullName>
    </recommendedName>
</protein>
<evidence type="ECO:0000256" key="1">
    <source>
        <dbReference type="SAM" id="Phobius"/>
    </source>
</evidence>
<accession>A0A142CUJ1</accession>
<feature type="domain" description="DUF835" evidence="2">
    <location>
        <begin position="136"/>
        <end position="267"/>
    </location>
</feature>
<sequence>MVVNITHIVLAGIVLITLLTVTLLSLYYRHQFISHYPQFSRSYDLMLLGLFLAVLTKTLFLPLDLNNAGFIHLEQNEKNLVGTIGNFFLLIGLSLMIFGWISMISSITKKYELVPVVEIEGELEEMSPGVYIIPPSSGLTLLSKLITGRAPLIITRTMPENVRKILNLEEVPVLWLTTAECGDGCVNPRRLEYLLHTLVTFMKRKETLKLIYLDGLEYLILENGFIPVYKFLSTLKDYALINNTVILVPVEKASLNEREWNLFRREFEFLQEKAE</sequence>
<proteinExistence type="predicted"/>
<feature type="transmembrane region" description="Helical" evidence="1">
    <location>
        <begin position="80"/>
        <end position="101"/>
    </location>
</feature>
<name>A0A142CUJ1_9EURY</name>
<dbReference type="EMBL" id="CP014750">
    <property type="protein sequence ID" value="AMQ18443.1"/>
    <property type="molecule type" value="Genomic_DNA"/>
</dbReference>
<dbReference type="PANTHER" id="PTHR33531:SF7">
    <property type="entry name" value="HYPOTHETICAL MEMBRANE PROTEIN, CONSERVED"/>
    <property type="match status" value="1"/>
</dbReference>
<dbReference type="Proteomes" id="UP000073604">
    <property type="component" value="Chromosome"/>
</dbReference>
<dbReference type="KEGG" id="tpep:A0127_04280"/>
<dbReference type="AlphaFoldDB" id="A0A142CUJ1"/>
<organism evidence="3 4">
    <name type="scientific">Thermococcus peptonophilus</name>
    <dbReference type="NCBI Taxonomy" id="53952"/>
    <lineage>
        <taxon>Archaea</taxon>
        <taxon>Methanobacteriati</taxon>
        <taxon>Methanobacteriota</taxon>
        <taxon>Thermococci</taxon>
        <taxon>Thermococcales</taxon>
        <taxon>Thermococcaceae</taxon>
        <taxon>Thermococcus</taxon>
    </lineage>
</organism>
<keyword evidence="1" id="KW-1133">Transmembrane helix</keyword>
<keyword evidence="1" id="KW-0472">Membrane</keyword>
<keyword evidence="4" id="KW-1185">Reference proteome</keyword>
<reference evidence="4" key="1">
    <citation type="submission" date="2016-03" db="EMBL/GenBank/DDBJ databases">
        <authorList>
            <person name="Oger P.M."/>
        </authorList>
    </citation>
    <scope>NUCLEOTIDE SEQUENCE [LARGE SCALE GENOMIC DNA]</scope>
    <source>
        <strain evidence="4">OG-1</strain>
    </source>
</reference>
<feature type="transmembrane region" description="Helical" evidence="1">
    <location>
        <begin position="40"/>
        <end position="60"/>
    </location>
</feature>
<dbReference type="RefSeq" id="WP_062388390.1">
    <property type="nucleotide sequence ID" value="NZ_CP014750.1"/>
</dbReference>
<evidence type="ECO:0000313" key="4">
    <source>
        <dbReference type="Proteomes" id="UP000073604"/>
    </source>
</evidence>
<gene>
    <name evidence="3" type="ORF">A0127_04280</name>
</gene>